<dbReference type="RefSeq" id="WP_232079228.1">
    <property type="nucleotide sequence ID" value="NZ_AP022613.1"/>
</dbReference>
<sequence>MSKKELNNILAEIRQEAEAGEADQTGRPIPKHVKVTKGNPRSKVLQVRLNPDEMAALEAIAEQRELPVSTVAREHLRQLIAINDPVRKRLQMLTALDEAAGEMSGDETLSNVERIAVKEPKPNLLRKVLAMVDAAAILNEYAVAVRKEMMHGAATDETRHPPTFGEDLP</sequence>
<dbReference type="EMBL" id="AP022613">
    <property type="protein sequence ID" value="BBZ38430.1"/>
    <property type="molecule type" value="Genomic_DNA"/>
</dbReference>
<gene>
    <name evidence="2" type="ORF">MCNS_14930</name>
</gene>
<protein>
    <submittedName>
        <fullName evidence="2">Uncharacterized protein</fullName>
    </submittedName>
</protein>
<proteinExistence type="predicted"/>
<dbReference type="AlphaFoldDB" id="A0A7I7Y9V9"/>
<keyword evidence="3" id="KW-1185">Reference proteome</keyword>
<organism evidence="2 3">
    <name type="scientific">Mycobacterium conspicuum</name>
    <dbReference type="NCBI Taxonomy" id="44010"/>
    <lineage>
        <taxon>Bacteria</taxon>
        <taxon>Bacillati</taxon>
        <taxon>Actinomycetota</taxon>
        <taxon>Actinomycetes</taxon>
        <taxon>Mycobacteriales</taxon>
        <taxon>Mycobacteriaceae</taxon>
        <taxon>Mycobacterium</taxon>
    </lineage>
</organism>
<dbReference type="Proteomes" id="UP000467385">
    <property type="component" value="Chromosome"/>
</dbReference>
<evidence type="ECO:0000313" key="3">
    <source>
        <dbReference type="Proteomes" id="UP000467385"/>
    </source>
</evidence>
<name>A0A7I7Y9V9_9MYCO</name>
<evidence type="ECO:0000313" key="2">
    <source>
        <dbReference type="EMBL" id="BBZ38430.1"/>
    </source>
</evidence>
<accession>A0A7I7Y9V9</accession>
<feature type="region of interest" description="Disordered" evidence="1">
    <location>
        <begin position="16"/>
        <end position="36"/>
    </location>
</feature>
<reference evidence="2 3" key="1">
    <citation type="journal article" date="2019" name="Emerg. Microbes Infect.">
        <title>Comprehensive subspecies identification of 175 nontuberculous mycobacteria species based on 7547 genomic profiles.</title>
        <authorList>
            <person name="Matsumoto Y."/>
            <person name="Kinjo T."/>
            <person name="Motooka D."/>
            <person name="Nabeya D."/>
            <person name="Jung N."/>
            <person name="Uechi K."/>
            <person name="Horii T."/>
            <person name="Iida T."/>
            <person name="Fujita J."/>
            <person name="Nakamura S."/>
        </authorList>
    </citation>
    <scope>NUCLEOTIDE SEQUENCE [LARGE SCALE GENOMIC DNA]</scope>
    <source>
        <strain evidence="2 3">JCM 14738</strain>
    </source>
</reference>
<evidence type="ECO:0000256" key="1">
    <source>
        <dbReference type="SAM" id="MobiDB-lite"/>
    </source>
</evidence>